<name>A0A2G1WJU0_9EURY</name>
<comment type="caution">
    <text evidence="1">The sequence shown here is derived from an EMBL/GenBank/DDBJ whole genome shotgun (WGS) entry which is preliminary data.</text>
</comment>
<proteinExistence type="predicted"/>
<dbReference type="RefSeq" id="WP_099255009.1">
    <property type="nucleotide sequence ID" value="NZ_NHOA01000043.1"/>
</dbReference>
<dbReference type="OrthoDB" id="17296at2157"/>
<evidence type="ECO:0008006" key="3">
    <source>
        <dbReference type="Google" id="ProtNLM"/>
    </source>
</evidence>
<dbReference type="PANTHER" id="PTHR37460">
    <property type="entry name" value="ENDONUCLEASE III"/>
    <property type="match status" value="1"/>
</dbReference>
<dbReference type="Pfam" id="PF01986">
    <property type="entry name" value="DUF123"/>
    <property type="match status" value="1"/>
</dbReference>
<dbReference type="Proteomes" id="UP000222824">
    <property type="component" value="Unassembled WGS sequence"/>
</dbReference>
<sequence length="178" mass="17768">MSGDGSGSTDPGSDAGGTYTLVVELTAPATIEVGALGEHRFESGAYAYTGSALGAGGFSRVDRHRRTARGEHDVRHWHVDHLLGHPDARIDRVVRSVGGDVECAVADRLPAGPVDGFGASDCDCGSHLAAGTGPPADLAALVREAHEAAVAEAGGAVDVVDGSTASAAGAVTDANATQ</sequence>
<protein>
    <recommendedName>
        <fullName evidence="3">Endonuclease III</fullName>
    </recommendedName>
</protein>
<organism evidence="1 2">
    <name type="scientific">Halorubrum persicum</name>
    <dbReference type="NCBI Taxonomy" id="1383844"/>
    <lineage>
        <taxon>Archaea</taxon>
        <taxon>Methanobacteriati</taxon>
        <taxon>Methanobacteriota</taxon>
        <taxon>Stenosarchaea group</taxon>
        <taxon>Halobacteria</taxon>
        <taxon>Halobacteriales</taxon>
        <taxon>Haloferacaceae</taxon>
        <taxon>Halorubrum</taxon>
    </lineage>
</organism>
<reference evidence="1 2" key="1">
    <citation type="journal article" date="2014" name="Front. Microbiol.">
        <title>Population and genomic analysis of the genus Halorubrum.</title>
        <authorList>
            <person name="Fullmer M.S."/>
            <person name="Soucy S.M."/>
            <person name="Swithers K.S."/>
            <person name="Makkay A.M."/>
            <person name="Wheeler R."/>
            <person name="Ventosa A."/>
            <person name="Gogarten J.P."/>
            <person name="Papke R.T."/>
        </authorList>
    </citation>
    <scope>NUCLEOTIDE SEQUENCE [LARGE SCALE GENOMIC DNA]</scope>
    <source>
        <strain evidence="1 2">C49</strain>
    </source>
</reference>
<dbReference type="CDD" id="cd10441">
    <property type="entry name" value="GIY-YIG_COG1833"/>
    <property type="match status" value="1"/>
</dbReference>
<dbReference type="AlphaFoldDB" id="A0A2G1WJU0"/>
<dbReference type="InterPro" id="IPR002837">
    <property type="entry name" value="DUF123"/>
</dbReference>
<gene>
    <name evidence="1" type="ORF">DJ69_07220</name>
</gene>
<dbReference type="PANTHER" id="PTHR37460:SF1">
    <property type="entry name" value="ENDONUCLEASE III"/>
    <property type="match status" value="1"/>
</dbReference>
<keyword evidence="2" id="KW-1185">Reference proteome</keyword>
<dbReference type="EMBL" id="NHOA01000043">
    <property type="protein sequence ID" value="PHQ39281.1"/>
    <property type="molecule type" value="Genomic_DNA"/>
</dbReference>
<evidence type="ECO:0000313" key="1">
    <source>
        <dbReference type="EMBL" id="PHQ39281.1"/>
    </source>
</evidence>
<evidence type="ECO:0000313" key="2">
    <source>
        <dbReference type="Proteomes" id="UP000222824"/>
    </source>
</evidence>
<accession>A0A2G1WJU0</accession>